<feature type="compositionally biased region" description="Polar residues" evidence="1">
    <location>
        <begin position="2376"/>
        <end position="2390"/>
    </location>
</feature>
<dbReference type="PANTHER" id="PTHR12295:SF30">
    <property type="entry name" value="PROTEIN FURRY"/>
    <property type="match status" value="1"/>
</dbReference>
<dbReference type="InterPro" id="IPR025481">
    <property type="entry name" value="Cell_Morphogen_C"/>
</dbReference>
<evidence type="ECO:0000256" key="1">
    <source>
        <dbReference type="SAM" id="MobiDB-lite"/>
    </source>
</evidence>
<evidence type="ECO:0000313" key="6">
    <source>
        <dbReference type="Proteomes" id="UP001212997"/>
    </source>
</evidence>
<dbReference type="EMBL" id="JANAWD010000343">
    <property type="protein sequence ID" value="KAJ3481035.1"/>
    <property type="molecule type" value="Genomic_DNA"/>
</dbReference>
<evidence type="ECO:0008006" key="7">
    <source>
        <dbReference type="Google" id="ProtNLM"/>
    </source>
</evidence>
<dbReference type="Pfam" id="PF14228">
    <property type="entry name" value="MOR2-PAG1_mid"/>
    <property type="match status" value="2"/>
</dbReference>
<dbReference type="PANTHER" id="PTHR12295">
    <property type="entry name" value="FURRY-RELATED"/>
    <property type="match status" value="1"/>
</dbReference>
<feature type="compositionally biased region" description="Polar residues" evidence="1">
    <location>
        <begin position="166"/>
        <end position="180"/>
    </location>
</feature>
<dbReference type="Pfam" id="PF14225">
    <property type="entry name" value="MOR2-PAG1_C"/>
    <property type="match status" value="1"/>
</dbReference>
<feature type="region of interest" description="Disordered" evidence="1">
    <location>
        <begin position="1"/>
        <end position="106"/>
    </location>
</feature>
<dbReference type="Pfam" id="PF14222">
    <property type="entry name" value="MOR2-PAG1_N"/>
    <property type="match status" value="1"/>
</dbReference>
<feature type="domain" description="Cell morphogenesis protein N-terminal" evidence="2">
    <location>
        <begin position="368"/>
        <end position="912"/>
    </location>
</feature>
<reference evidence="5" key="1">
    <citation type="submission" date="2022-07" db="EMBL/GenBank/DDBJ databases">
        <title>Genome Sequence of Physisporinus lineatus.</title>
        <authorList>
            <person name="Buettner E."/>
        </authorList>
    </citation>
    <scope>NUCLEOTIDE SEQUENCE</scope>
    <source>
        <strain evidence="5">VT162</strain>
    </source>
</reference>
<gene>
    <name evidence="5" type="ORF">NLI96_g7933</name>
</gene>
<dbReference type="GO" id="GO:0000902">
    <property type="term" value="P:cell morphogenesis"/>
    <property type="evidence" value="ECO:0007669"/>
    <property type="project" value="InterPro"/>
</dbReference>
<feature type="region of interest" description="Disordered" evidence="1">
    <location>
        <begin position="153"/>
        <end position="207"/>
    </location>
</feature>
<feature type="compositionally biased region" description="Polar residues" evidence="1">
    <location>
        <begin position="26"/>
        <end position="45"/>
    </location>
</feature>
<comment type="caution">
    <text evidence="5">The sequence shown here is derived from an EMBL/GenBank/DDBJ whole genome shotgun (WGS) entry which is preliminary data.</text>
</comment>
<evidence type="ECO:0000313" key="5">
    <source>
        <dbReference type="EMBL" id="KAJ3481035.1"/>
    </source>
</evidence>
<name>A0AAD5UYG5_9APHY</name>
<evidence type="ECO:0000259" key="4">
    <source>
        <dbReference type="Pfam" id="PF14228"/>
    </source>
</evidence>
<feature type="region of interest" description="Disordered" evidence="1">
    <location>
        <begin position="2356"/>
        <end position="2390"/>
    </location>
</feature>
<dbReference type="InterPro" id="IPR016024">
    <property type="entry name" value="ARM-type_fold"/>
</dbReference>
<feature type="domain" description="Cell morphogenesis central region" evidence="4">
    <location>
        <begin position="1743"/>
        <end position="1907"/>
    </location>
</feature>
<protein>
    <recommendedName>
        <fullName evidence="7">Cell morphogenesis protein PAG1</fullName>
    </recommendedName>
</protein>
<sequence>MGSEAIQISIPDFDDDDYGSTPLFGRSQTGGLWGTSNSGQDSPTILTPLAERSEKSYFHAHTRGDSVASEDSSHSIPSNSRKLKTPFAHSAQSSVATTTSGSPFTKKTSFASLRNAFKSNKANDPPPPMPTLEQQVYPVLKNPFNRSATSLAHGAVPTRDRPSIHASPTQFRPSTPNSSDFKFRGTPTSKHRGHSYAKSQHSHSGSIFHFSDGGSDHGHGFSFGAPFTPPPVPPVPNPFGIPMPLSESPDLEEEKVIVEARTPSEFALHAIFIRFAASAESLMSDFVGRPLEREPRLETVMGPGVDTKFDDVLQSLGKIAEKHAKPVIDSIMRWRKQQHESIGREQQRALTGFSKTTRLPGSAGISAERKSMASIYIMCRALVSATQSMSKDSLPETAGNSLEELTFEQFKKPDMKLLTQSVNHRTMADLYSRLLGNLAEVRFESVTDRFITELGPIAVGQIPKEMDFKFEHLVKGLKHIQIKVSFGVWPPERFEEGAEFLLSFAKFFDNAHGTRLKTTAQAEVNDPSWAKAIELIYPKAKDMVGKPRYWPIAYQLAVTSLCVAPHELFLKHWQACFEGYLGKLKEKVSRFTVMNGSLRLIWTYLYRCNESPSTATSKLETLLKNFFPSNRITVFPQDTPTEPFVYIVHFVLSRYVDYGSELCMELLQERSISSIKSVNQFSNISSERISIAMQAILLSLHLVEREEPAPAWPSTMDFAKVPPSSDYPTSSKSLPAPITRQGLQDLLERSSSILCSIAVTCYQLAGNMSTLDEQWSTLRLGTAYDEPHNYIIRHHRTGSFAYPSQFSTPLAILSTCFRSWPRCLHSTLEPELAFEMLLHGVVHIELGIVDAATSAVHRFMADPKYSTTLMARFCDFLFDPHLIQGDHGSGLSLLVECSTLLNLWLEVLDKWVKEIVARPKHEVTDGEREAIMGNIDAIEVGALFLLAHWRGGIRGIGVKAVQMLGNLSAHVSSEPSSPTQEFARTPLRVFEALLSRKIELSSFVKVPEDLLDSEELARLEQWRTTTKPDMVLRLADSDTHIDKALWRHIYPAFLQACMDYQVAALTPLRLRVTSAVARYHPFLLQLSGVTNRSQTGAPLRSGSSGEKEGSRLIVEHRHTIHQWHLWMKIMSAVSQVPETRIPPPPPSSQGFATNRDHSRGRSEPNLEGGKVSLTTTRDVFKYMGTYLESDHSQFRDVSVSCVASFPAYGYPTLLEDLSYYGRQVDDARAKNVVASFGRARKQDRMSTAVARIHYLTAHLIKEQRSSAKQIALTHILKYIRTTHLFLSAQENREQYSLQRLRRYFCGTIERLFYGLAELNDSDRFMPSGMQLALYRMCEEWCQLGKQSDVVKRRLIEMQTAAAKSSPTPKEFIQRFQTETKALSHAAVAAMAALVHKAFYPNESTGSPVDRGVYDSHKPLEAASTLDRIMATLASFHEPVQECGKKALRSLLLHKPYADGFADEVVRRAFVTVREIRTSNSRFFEVVAEVICGRDHNFGFSQVVCLGMSNLCHPLLEIRRLAFNMLETIHEQTSGLLSMDHYEAAIGSAAPSTYLHAHRLISDDLSGEHPDEALHVLEQFATWIPQVHESRADRSPLVLLQSLEYWIPNINLMQNDKTLSTQGRSAIYHLLVLTSRYAETHAEQILVLWTRLVDAPYQINGSAIIRFLLDNSHKVGSSVFINCAAKVVACLSQSVVGRHLFEELCKVVEPDRMLPSLEYRETLPDDHDLRMWADLDVLFPEQPKHALGVAQFALLFLSETAIERYWEMQEQLPCLLHAIFMHLDYRQLFVRERVRHLLFQILRSCMSGYDELSDRTSYPSRPELKATISKLEAEIESKLWKEEDTGEVAEPKIGWLATQVISLLEPLNPKLQEKWGSKALQWGIQCSMRPIAVRSLQLFRSVMPKFRQQDLGMLLGRLSITIADEDTSVQKFNGDIIKTLSAMASSRHLDSTFIPQLFWSAVACLSTTVESEYQSTLELLEVLLDRVDLDDPLTAELLVSQRPPEWKGAASMQSSLLTGLRSSATSGAAFKLLQRLAQFEDSTLIDMSEGRVRDLYTASLPWCLHAMAETSVSEELQEFAMNIGRLAEMEERPSITRIMTSFAKSRFRTKEDFLRQSIASLREHYGADYWMEVLTLLMGLVLNNERWLRVHTMQILKVLFQQRETRNPIDRLGSELLMPLLRLLETDLASEALDVLDEPMLISGGPAAKHVLRMSLHHHLSADVKEVESVAEIFGIAEESGWCVPRSSLLRGICRFNMTVVFDTCKVTSRPSRINFQPEDMLPLSEDSEGENLGDLVQNLHELSTYFQDPRYSTSVPSRQLEARVAAILAKSSTDQPDHPQTPFLEIFDMSSITAYDDSASDSGSDTESDVFEFDSPQITRYNSGNTNNHH</sequence>
<dbReference type="InterPro" id="IPR025614">
    <property type="entry name" value="Cell_morpho_N"/>
</dbReference>
<dbReference type="GO" id="GO:0005938">
    <property type="term" value="C:cell cortex"/>
    <property type="evidence" value="ECO:0007669"/>
    <property type="project" value="TreeGrafter"/>
</dbReference>
<proteinExistence type="predicted"/>
<organism evidence="5 6">
    <name type="scientific">Meripilus lineatus</name>
    <dbReference type="NCBI Taxonomy" id="2056292"/>
    <lineage>
        <taxon>Eukaryota</taxon>
        <taxon>Fungi</taxon>
        <taxon>Dikarya</taxon>
        <taxon>Basidiomycota</taxon>
        <taxon>Agaricomycotina</taxon>
        <taxon>Agaricomycetes</taxon>
        <taxon>Polyporales</taxon>
        <taxon>Meripilaceae</taxon>
        <taxon>Meripilus</taxon>
    </lineage>
</organism>
<evidence type="ECO:0000259" key="2">
    <source>
        <dbReference type="Pfam" id="PF14222"/>
    </source>
</evidence>
<dbReference type="Proteomes" id="UP001212997">
    <property type="component" value="Unassembled WGS sequence"/>
</dbReference>
<feature type="domain" description="Cell morphogenesis protein C-terminal" evidence="3">
    <location>
        <begin position="1954"/>
        <end position="2203"/>
    </location>
</feature>
<keyword evidence="6" id="KW-1185">Reference proteome</keyword>
<dbReference type="InterPro" id="IPR039867">
    <property type="entry name" value="Furry/Tao3/Mor2"/>
</dbReference>
<feature type="region of interest" description="Disordered" evidence="1">
    <location>
        <begin position="1137"/>
        <end position="1170"/>
    </location>
</feature>
<feature type="domain" description="Cell morphogenesis central region" evidence="4">
    <location>
        <begin position="1482"/>
        <end position="1670"/>
    </location>
</feature>
<dbReference type="InterPro" id="IPR029473">
    <property type="entry name" value="MOR2-PAG1_mid"/>
</dbReference>
<evidence type="ECO:0000259" key="3">
    <source>
        <dbReference type="Pfam" id="PF14225"/>
    </source>
</evidence>
<accession>A0AAD5UYG5</accession>
<feature type="compositionally biased region" description="Basic and acidic residues" evidence="1">
    <location>
        <begin position="1154"/>
        <end position="1164"/>
    </location>
</feature>
<dbReference type="GO" id="GO:0030427">
    <property type="term" value="C:site of polarized growth"/>
    <property type="evidence" value="ECO:0007669"/>
    <property type="project" value="TreeGrafter"/>
</dbReference>
<feature type="compositionally biased region" description="Polar residues" evidence="1">
    <location>
        <begin position="90"/>
        <end position="106"/>
    </location>
</feature>
<dbReference type="SUPFAM" id="SSF48371">
    <property type="entry name" value="ARM repeat"/>
    <property type="match status" value="1"/>
</dbReference>